<dbReference type="OrthoDB" id="789771at2"/>
<gene>
    <name evidence="1" type="ORF">SAMN04488513_10518</name>
</gene>
<organism evidence="1 2">
    <name type="scientific">Pseudozobellia thermophila</name>
    <dbReference type="NCBI Taxonomy" id="192903"/>
    <lineage>
        <taxon>Bacteria</taxon>
        <taxon>Pseudomonadati</taxon>
        <taxon>Bacteroidota</taxon>
        <taxon>Flavobacteriia</taxon>
        <taxon>Flavobacteriales</taxon>
        <taxon>Flavobacteriaceae</taxon>
        <taxon>Pseudozobellia</taxon>
    </lineage>
</organism>
<accession>A0A1M6JGQ2</accession>
<evidence type="ECO:0008006" key="3">
    <source>
        <dbReference type="Google" id="ProtNLM"/>
    </source>
</evidence>
<reference evidence="2" key="1">
    <citation type="submission" date="2016-11" db="EMBL/GenBank/DDBJ databases">
        <authorList>
            <person name="Varghese N."/>
            <person name="Submissions S."/>
        </authorList>
    </citation>
    <scope>NUCLEOTIDE SEQUENCE [LARGE SCALE GENOMIC DNA]</scope>
    <source>
        <strain evidence="2">DSM 19858</strain>
    </source>
</reference>
<evidence type="ECO:0000313" key="2">
    <source>
        <dbReference type="Proteomes" id="UP000184543"/>
    </source>
</evidence>
<dbReference type="EMBL" id="FQYU01000005">
    <property type="protein sequence ID" value="SHJ45844.1"/>
    <property type="molecule type" value="Genomic_DNA"/>
</dbReference>
<dbReference type="Gene3D" id="2.60.40.10">
    <property type="entry name" value="Immunoglobulins"/>
    <property type="match status" value="1"/>
</dbReference>
<protein>
    <recommendedName>
        <fullName evidence="3">Fibronectin type-III domain-containing protein</fullName>
    </recommendedName>
</protein>
<sequence length="235" mass="25469">MTANSLAKPCFLILSALLLGCSNGDSDGEPLPGEAPAPKSSVLLFPKKDEACYQGDVISPTQTRVRFEWEPSAHTDNYILVLKNLATDEVSEHQTSDTSIALTILRNTPYSWSVISNSNQSPTKASSETWKFYSSGEGEDNYAPFPADITAPSMGSSVPSPVTLSWKGSDVDDDIASYDLYLDTNNPPSQFLANTSNTSIKGIALKSGTVYYWSVITKDKNGSSSRSPVFEFKIE</sequence>
<proteinExistence type="predicted"/>
<dbReference type="STRING" id="192903.SAMN04488513_10518"/>
<dbReference type="SUPFAM" id="SSF49265">
    <property type="entry name" value="Fibronectin type III"/>
    <property type="match status" value="1"/>
</dbReference>
<dbReference type="AlphaFoldDB" id="A0A1M6JGQ2"/>
<name>A0A1M6JGQ2_9FLAO</name>
<dbReference type="RefSeq" id="WP_072994327.1">
    <property type="nucleotide sequence ID" value="NZ_FQYU01000005.1"/>
</dbReference>
<evidence type="ECO:0000313" key="1">
    <source>
        <dbReference type="EMBL" id="SHJ45844.1"/>
    </source>
</evidence>
<dbReference type="InterPro" id="IPR036116">
    <property type="entry name" value="FN3_sf"/>
</dbReference>
<dbReference type="InterPro" id="IPR013783">
    <property type="entry name" value="Ig-like_fold"/>
</dbReference>
<keyword evidence="2" id="KW-1185">Reference proteome</keyword>
<dbReference type="Proteomes" id="UP000184543">
    <property type="component" value="Unassembled WGS sequence"/>
</dbReference>